<dbReference type="InterPro" id="IPR036236">
    <property type="entry name" value="Znf_C2H2_sf"/>
</dbReference>
<dbReference type="OMA" id="RMHANSG"/>
<name>I2H523_HENB6</name>
<dbReference type="PROSITE" id="PS00028">
    <property type="entry name" value="ZINC_FINGER_C2H2_1"/>
    <property type="match status" value="1"/>
</dbReference>
<dbReference type="PANTHER" id="PTHR46105">
    <property type="entry name" value="AGAP004733-PA"/>
    <property type="match status" value="1"/>
</dbReference>
<evidence type="ECO:0000313" key="5">
    <source>
        <dbReference type="Proteomes" id="UP000002866"/>
    </source>
</evidence>
<dbReference type="Proteomes" id="UP000002866">
    <property type="component" value="Chromosome 5"/>
</dbReference>
<keyword evidence="1" id="KW-0863">Zinc-finger</keyword>
<evidence type="ECO:0000256" key="2">
    <source>
        <dbReference type="SAM" id="MobiDB-lite"/>
    </source>
</evidence>
<organism evidence="4 5">
    <name type="scientific">Henningerozyma blattae (strain ATCC 34711 / CBS 6284 / DSM 70876 / NBRC 10599 / NRRL Y-10934 / UCD 77-7)</name>
    <name type="common">Yeast</name>
    <name type="synonym">Tetrapisispora blattae</name>
    <dbReference type="NCBI Taxonomy" id="1071380"/>
    <lineage>
        <taxon>Eukaryota</taxon>
        <taxon>Fungi</taxon>
        <taxon>Dikarya</taxon>
        <taxon>Ascomycota</taxon>
        <taxon>Saccharomycotina</taxon>
        <taxon>Saccharomycetes</taxon>
        <taxon>Saccharomycetales</taxon>
        <taxon>Saccharomycetaceae</taxon>
        <taxon>Henningerozyma</taxon>
    </lineage>
</organism>
<accession>I2H523</accession>
<dbReference type="eggNOG" id="KOG1721">
    <property type="taxonomic scope" value="Eukaryota"/>
</dbReference>
<feature type="compositionally biased region" description="Polar residues" evidence="2">
    <location>
        <begin position="17"/>
        <end position="28"/>
    </location>
</feature>
<evidence type="ECO:0000259" key="3">
    <source>
        <dbReference type="PROSITE" id="PS50157"/>
    </source>
</evidence>
<proteinExistence type="predicted"/>
<dbReference type="GO" id="GO:0000981">
    <property type="term" value="F:DNA-binding transcription factor activity, RNA polymerase II-specific"/>
    <property type="evidence" value="ECO:0007669"/>
    <property type="project" value="TreeGrafter"/>
</dbReference>
<dbReference type="OrthoDB" id="654211at2759"/>
<dbReference type="STRING" id="1071380.I2H523"/>
<dbReference type="GO" id="GO:0008270">
    <property type="term" value="F:zinc ion binding"/>
    <property type="evidence" value="ECO:0007669"/>
    <property type="project" value="UniProtKB-KW"/>
</dbReference>
<dbReference type="HOGENOM" id="CLU_602929_0_0_1"/>
<feature type="domain" description="C2H2-type" evidence="3">
    <location>
        <begin position="390"/>
        <end position="418"/>
    </location>
</feature>
<protein>
    <recommendedName>
        <fullName evidence="3">C2H2-type domain-containing protein</fullName>
    </recommendedName>
</protein>
<dbReference type="Gene3D" id="3.30.160.60">
    <property type="entry name" value="Classic Zinc Finger"/>
    <property type="match status" value="2"/>
</dbReference>
<dbReference type="RefSeq" id="XP_004180994.1">
    <property type="nucleotide sequence ID" value="XM_004180946.1"/>
</dbReference>
<dbReference type="PROSITE" id="PS50157">
    <property type="entry name" value="ZINC_FINGER_C2H2_2"/>
    <property type="match status" value="1"/>
</dbReference>
<sequence length="454" mass="49785">MYDQSALNDQGGKINYPSAQSVSNSKPKSNGSQNIINSIPIQSISAVATQTPSTAVANNSTVPTSNNSTIHTNNNSEANSENIDSNTNANSINSIINSTNINNIINSNSNNLINETNINHEHEDLASLNFFNSTHSSLSSRQPRLTIPFSSQMYQNDLLPSVAATTSSSTNSNAFFQNLNLASTNSSLSYSNTPTTRTNTTPLIYQTNNLGTRLAGTSNHEDSNIDPDVESPNLITEGFMLRDVAASTNHSTYPTDSHSTSQMDHHNILPIETNSSSTTINTANIPTTSNNNNITNNTSRNISNLRTANSFPHGVSTTNNFPQNFVYMNTYATKNPGITNIQTYSPLVATSVSPTVREGNSASLTNRGTQRVRKPSNNPNQRNGTINPSTYCYECCRSFSSSHHLTRHKKTVHLNEKPFSCPRCRKRFKRRDHVLQHLNKKIPCPAKYENNPEI</sequence>
<dbReference type="InParanoid" id="I2H523"/>
<evidence type="ECO:0000313" key="4">
    <source>
        <dbReference type="EMBL" id="CCH61475.1"/>
    </source>
</evidence>
<feature type="compositionally biased region" description="Low complexity" evidence="2">
    <location>
        <begin position="58"/>
        <end position="84"/>
    </location>
</feature>
<feature type="region of interest" description="Disordered" evidence="2">
    <location>
        <begin position="1"/>
        <end position="35"/>
    </location>
</feature>
<feature type="region of interest" description="Disordered" evidence="2">
    <location>
        <begin position="355"/>
        <end position="385"/>
    </location>
</feature>
<dbReference type="GO" id="GO:0000978">
    <property type="term" value="F:RNA polymerase II cis-regulatory region sequence-specific DNA binding"/>
    <property type="evidence" value="ECO:0007669"/>
    <property type="project" value="TreeGrafter"/>
</dbReference>
<dbReference type="PANTHER" id="PTHR46105:SF28">
    <property type="entry name" value="ZINC FINGER PROTEIN 37-LIKE"/>
    <property type="match status" value="1"/>
</dbReference>
<dbReference type="GeneID" id="14496548"/>
<dbReference type="EMBL" id="HE806320">
    <property type="protein sequence ID" value="CCH61475.1"/>
    <property type="molecule type" value="Genomic_DNA"/>
</dbReference>
<reference evidence="4 5" key="1">
    <citation type="journal article" date="2011" name="Proc. Natl. Acad. Sci. U.S.A.">
        <title>Evolutionary erosion of yeast sex chromosomes by mating-type switching accidents.</title>
        <authorList>
            <person name="Gordon J.L."/>
            <person name="Armisen D."/>
            <person name="Proux-Wera E."/>
            <person name="Oheigeartaigh S.S."/>
            <person name="Byrne K.P."/>
            <person name="Wolfe K.H."/>
        </authorList>
    </citation>
    <scope>NUCLEOTIDE SEQUENCE [LARGE SCALE GENOMIC DNA]</scope>
    <source>
        <strain evidence="5">ATCC 34711 / CBS 6284 / DSM 70876 / NBRC 10599 / NRRL Y-10934 / UCD 77-7</strain>
    </source>
</reference>
<evidence type="ECO:0000256" key="1">
    <source>
        <dbReference type="PROSITE-ProRule" id="PRU00042"/>
    </source>
</evidence>
<keyword evidence="5" id="KW-1185">Reference proteome</keyword>
<gene>
    <name evidence="4" type="primary">TBLA0E04210</name>
    <name evidence="4" type="ORF">TBLA_0E04210</name>
</gene>
<keyword evidence="1" id="KW-0862">Zinc</keyword>
<keyword evidence="1" id="KW-0479">Metal-binding</keyword>
<dbReference type="InterPro" id="IPR050457">
    <property type="entry name" value="ZnFinger_BTB_dom_contain"/>
</dbReference>
<dbReference type="AlphaFoldDB" id="I2H523"/>
<dbReference type="InterPro" id="IPR013087">
    <property type="entry name" value="Znf_C2H2_type"/>
</dbReference>
<dbReference type="KEGG" id="tbl:TBLA_0E04210"/>
<dbReference type="SUPFAM" id="SSF57667">
    <property type="entry name" value="beta-beta-alpha zinc fingers"/>
    <property type="match status" value="1"/>
</dbReference>
<feature type="region of interest" description="Disordered" evidence="2">
    <location>
        <begin position="57"/>
        <end position="84"/>
    </location>
</feature>